<organism evidence="1 2">
    <name type="scientific">Caenorhabditis japonica</name>
    <dbReference type="NCBI Taxonomy" id="281687"/>
    <lineage>
        <taxon>Eukaryota</taxon>
        <taxon>Metazoa</taxon>
        <taxon>Ecdysozoa</taxon>
        <taxon>Nematoda</taxon>
        <taxon>Chromadorea</taxon>
        <taxon>Rhabditida</taxon>
        <taxon>Rhabditina</taxon>
        <taxon>Rhabditomorpha</taxon>
        <taxon>Rhabditoidea</taxon>
        <taxon>Rhabditidae</taxon>
        <taxon>Peloderinae</taxon>
        <taxon>Caenorhabditis</taxon>
    </lineage>
</organism>
<reference evidence="2" key="1">
    <citation type="submission" date="2010-08" db="EMBL/GenBank/DDBJ databases">
        <authorList>
            <consortium name="Caenorhabditis japonica Sequencing Consortium"/>
            <person name="Wilson R.K."/>
        </authorList>
    </citation>
    <scope>NUCLEOTIDE SEQUENCE [LARGE SCALE GENOMIC DNA]</scope>
    <source>
        <strain evidence="2">DF5081</strain>
    </source>
</reference>
<dbReference type="EnsemblMetazoa" id="CJA42009.1">
    <property type="protein sequence ID" value="CJA42009.1"/>
    <property type="gene ID" value="WBGene00217857"/>
</dbReference>
<name>A0A8R1EQM6_CAEJA</name>
<keyword evidence="2" id="KW-1185">Reference proteome</keyword>
<accession>A0A8R1EQM6</accession>
<sequence>MFNGIEVRGLTWPFQEIHTATSKPIGDMTLSMLRVIILLKHHDRPKFALAHGRIVFSRMSSYTYWSMVPTILFNEPMEVSEKHPQTITDPPPCFTVGHWY</sequence>
<reference evidence="1" key="2">
    <citation type="submission" date="2022-06" db="UniProtKB">
        <authorList>
            <consortium name="EnsemblMetazoa"/>
        </authorList>
    </citation>
    <scope>IDENTIFICATION</scope>
    <source>
        <strain evidence="1">DF5081</strain>
    </source>
</reference>
<protein>
    <submittedName>
        <fullName evidence="1">Uncharacterized protein</fullName>
    </submittedName>
</protein>
<dbReference type="AlphaFoldDB" id="A0A8R1EQM6"/>
<dbReference type="Proteomes" id="UP000005237">
    <property type="component" value="Unassembled WGS sequence"/>
</dbReference>
<proteinExistence type="predicted"/>
<evidence type="ECO:0000313" key="1">
    <source>
        <dbReference type="EnsemblMetazoa" id="CJA42009.1"/>
    </source>
</evidence>
<evidence type="ECO:0000313" key="2">
    <source>
        <dbReference type="Proteomes" id="UP000005237"/>
    </source>
</evidence>